<dbReference type="Proteomes" id="UP000468388">
    <property type="component" value="Unassembled WGS sequence"/>
</dbReference>
<dbReference type="OrthoDB" id="9795486at2"/>
<reference evidence="4 5" key="1">
    <citation type="submission" date="2019-12" db="EMBL/GenBank/DDBJ databases">
        <title>The draft genomic sequence of strain Chitinophaga oryziterrae JCM 16595.</title>
        <authorList>
            <person name="Zhang X."/>
        </authorList>
    </citation>
    <scope>NUCLEOTIDE SEQUENCE [LARGE SCALE GENOMIC DNA]</scope>
    <source>
        <strain evidence="4 5">JCM 16595</strain>
    </source>
</reference>
<evidence type="ECO:0000256" key="3">
    <source>
        <dbReference type="ARBA" id="ARBA00022729"/>
    </source>
</evidence>
<dbReference type="InterPro" id="IPR052052">
    <property type="entry name" value="Polysaccharide_Lyase_9"/>
</dbReference>
<keyword evidence="3" id="KW-0732">Signal</keyword>
<dbReference type="InterPro" id="IPR006626">
    <property type="entry name" value="PbH1"/>
</dbReference>
<dbReference type="PANTHER" id="PTHR40088">
    <property type="entry name" value="PECTATE LYASE (EUROFUNG)"/>
    <property type="match status" value="1"/>
</dbReference>
<organism evidence="4 5">
    <name type="scientific">Chitinophaga oryziterrae</name>
    <dbReference type="NCBI Taxonomy" id="1031224"/>
    <lineage>
        <taxon>Bacteria</taxon>
        <taxon>Pseudomonadati</taxon>
        <taxon>Bacteroidota</taxon>
        <taxon>Chitinophagia</taxon>
        <taxon>Chitinophagales</taxon>
        <taxon>Chitinophagaceae</taxon>
        <taxon>Chitinophaga</taxon>
    </lineage>
</organism>
<keyword evidence="2" id="KW-0964">Secreted</keyword>
<evidence type="ECO:0000256" key="1">
    <source>
        <dbReference type="ARBA" id="ARBA00004613"/>
    </source>
</evidence>
<proteinExistence type="predicted"/>
<dbReference type="GO" id="GO:0016837">
    <property type="term" value="F:carbon-oxygen lyase activity, acting on polysaccharides"/>
    <property type="evidence" value="ECO:0007669"/>
    <property type="project" value="TreeGrafter"/>
</dbReference>
<dbReference type="InterPro" id="IPR059226">
    <property type="entry name" value="Choice_anch_Q_dom"/>
</dbReference>
<dbReference type="InterPro" id="IPR012334">
    <property type="entry name" value="Pectin_lyas_fold"/>
</dbReference>
<dbReference type="NCBIfam" id="NF041518">
    <property type="entry name" value="choice_anch_Q"/>
    <property type="match status" value="1"/>
</dbReference>
<dbReference type="InterPro" id="IPR011050">
    <property type="entry name" value="Pectin_lyase_fold/virulence"/>
</dbReference>
<evidence type="ECO:0000313" key="4">
    <source>
        <dbReference type="EMBL" id="MVT39476.1"/>
    </source>
</evidence>
<dbReference type="RefSeq" id="WP_157298150.1">
    <property type="nucleotide sequence ID" value="NZ_BAAAZB010000005.1"/>
</dbReference>
<dbReference type="SUPFAM" id="SSF51126">
    <property type="entry name" value="Pectin lyase-like"/>
    <property type="match status" value="1"/>
</dbReference>
<gene>
    <name evidence="4" type="ORF">GO495_02655</name>
</gene>
<dbReference type="SMART" id="SM00710">
    <property type="entry name" value="PbH1"/>
    <property type="match status" value="7"/>
</dbReference>
<keyword evidence="5" id="KW-1185">Reference proteome</keyword>
<comment type="subcellular location">
    <subcellularLocation>
        <location evidence="1">Secreted</location>
    </subcellularLocation>
</comment>
<dbReference type="PANTHER" id="PTHR40088:SF2">
    <property type="entry name" value="SECRETED SUGAR HYDROLASE"/>
    <property type="match status" value="1"/>
</dbReference>
<protein>
    <submittedName>
        <fullName evidence="4">Uncharacterized protein</fullName>
    </submittedName>
</protein>
<dbReference type="PROSITE" id="PS51257">
    <property type="entry name" value="PROKAR_LIPOPROTEIN"/>
    <property type="match status" value="1"/>
</dbReference>
<dbReference type="AlphaFoldDB" id="A0A6N8J5C4"/>
<dbReference type="Gene3D" id="2.160.20.10">
    <property type="entry name" value="Single-stranded right-handed beta-helix, Pectin lyase-like"/>
    <property type="match status" value="1"/>
</dbReference>
<comment type="caution">
    <text evidence="4">The sequence shown here is derived from an EMBL/GenBank/DDBJ whole genome shotgun (WGS) entry which is preliminary data.</text>
</comment>
<sequence>MKNTLAACLLIIAATACNKENVTKLTNKDALAVTTLTITNYYVSPTGNDTNAGTSSATALKTIQAALNKTTNGAGSTIYVAAGTYGERLTWPNSGADSTAPITLTNYAGGTVILDGSTTTGSTANAMITVASKSHIRINNISIANNIRQNASGIYISGAGTDVQVTSCKIYNVGYTTDSTAIPTSSQNANPFVVVGSLDSSYNKIYIGSNQVYSCNTGYSEAMTLNGNIENFLIESNIIHNVRNIGIDIAGHYSWTGAPASVNYARNGNVKYNIVYKCVSLAAVSAGIYVDGAQYVNVEGNTIYQNGVGVSVGCENNGFVANGINIRDNFIYNNIDAGIYVGANAANSKVTYSTIMNNTFFNNYTKGGWGAEIHIQNTDYLSIKNNIMQSGNANNLEVLALSGYTTTNLSMDYNRYYSVSGVATNVAFDWGGITGTGYGSLADFTTATGLDAHSTYGIPSFVSSTTPNLHLASGSACINTGDPAFVLGYQELDIDKQTRKQGGRVDIGADETAN</sequence>
<dbReference type="GO" id="GO:0005576">
    <property type="term" value="C:extracellular region"/>
    <property type="evidence" value="ECO:0007669"/>
    <property type="project" value="UniProtKB-SubCell"/>
</dbReference>
<accession>A0A6N8J5C4</accession>
<evidence type="ECO:0000256" key="2">
    <source>
        <dbReference type="ARBA" id="ARBA00022525"/>
    </source>
</evidence>
<evidence type="ECO:0000313" key="5">
    <source>
        <dbReference type="Proteomes" id="UP000468388"/>
    </source>
</evidence>
<name>A0A6N8J5C4_9BACT</name>
<dbReference type="EMBL" id="WRXO01000001">
    <property type="protein sequence ID" value="MVT39476.1"/>
    <property type="molecule type" value="Genomic_DNA"/>
</dbReference>